<keyword evidence="2" id="KW-1185">Reference proteome</keyword>
<sequence length="62" mass="7414">MNRLLQQARQTNQRRMTYFYLSPTEDDYLSARMLARQMSLNLSHAKTVRSEEPYDDELDADE</sequence>
<organism evidence="1 2">
    <name type="scientific">Mesopusillimonas faecipullorum</name>
    <dbReference type="NCBI Taxonomy" id="2755040"/>
    <lineage>
        <taxon>Bacteria</taxon>
        <taxon>Pseudomonadati</taxon>
        <taxon>Pseudomonadota</taxon>
        <taxon>Betaproteobacteria</taxon>
        <taxon>Burkholderiales</taxon>
        <taxon>Alcaligenaceae</taxon>
        <taxon>Mesopusillimonas</taxon>
    </lineage>
</organism>
<dbReference type="EMBL" id="JACDXW010000002">
    <property type="protein sequence ID" value="MCB5362961.1"/>
    <property type="molecule type" value="Genomic_DNA"/>
</dbReference>
<name>A0ABS8CA97_9BURK</name>
<dbReference type="Proteomes" id="UP000776983">
    <property type="component" value="Unassembled WGS sequence"/>
</dbReference>
<reference evidence="1 2" key="1">
    <citation type="submission" date="2020-07" db="EMBL/GenBank/DDBJ databases">
        <title>Pusillimonas sp. nov., isolated from poultry manure in Taiwan.</title>
        <authorList>
            <person name="Lin S.-Y."/>
            <person name="Tang Y.-S."/>
            <person name="Young C.-C."/>
        </authorList>
    </citation>
    <scope>NUCLEOTIDE SEQUENCE [LARGE SCALE GENOMIC DNA]</scope>
    <source>
        <strain evidence="1 2">CC-YST705</strain>
    </source>
</reference>
<dbReference type="RefSeq" id="WP_226953206.1">
    <property type="nucleotide sequence ID" value="NZ_JACDXW010000002.1"/>
</dbReference>
<gene>
    <name evidence="1" type="ORF">H0484_04235</name>
</gene>
<protein>
    <submittedName>
        <fullName evidence="1">Uncharacterized protein</fullName>
    </submittedName>
</protein>
<accession>A0ABS8CA97</accession>
<proteinExistence type="predicted"/>
<comment type="caution">
    <text evidence="1">The sequence shown here is derived from an EMBL/GenBank/DDBJ whole genome shotgun (WGS) entry which is preliminary data.</text>
</comment>
<evidence type="ECO:0000313" key="2">
    <source>
        <dbReference type="Proteomes" id="UP000776983"/>
    </source>
</evidence>
<evidence type="ECO:0000313" key="1">
    <source>
        <dbReference type="EMBL" id="MCB5362961.1"/>
    </source>
</evidence>